<organism evidence="4 5">
    <name type="scientific">Bionectria ochroleuca</name>
    <name type="common">Gliocladium roseum</name>
    <dbReference type="NCBI Taxonomy" id="29856"/>
    <lineage>
        <taxon>Eukaryota</taxon>
        <taxon>Fungi</taxon>
        <taxon>Dikarya</taxon>
        <taxon>Ascomycota</taxon>
        <taxon>Pezizomycotina</taxon>
        <taxon>Sordariomycetes</taxon>
        <taxon>Hypocreomycetidae</taxon>
        <taxon>Hypocreales</taxon>
        <taxon>Bionectriaceae</taxon>
        <taxon>Clonostachys</taxon>
    </lineage>
</organism>
<keyword evidence="2" id="KW-0521">NADP</keyword>
<dbReference type="PANTHER" id="PTHR43180:SF31">
    <property type="entry name" value="CHAIN DEHYDROGENASE_REDUCTASE, PUTATIVE (AFU_ORTHOLOGUE AFUA_2G16570)-RELATED"/>
    <property type="match status" value="1"/>
</dbReference>
<dbReference type="SUPFAM" id="SSF51735">
    <property type="entry name" value="NAD(P)-binding Rossmann-fold domains"/>
    <property type="match status" value="1"/>
</dbReference>
<comment type="caution">
    <text evidence="4">The sequence shown here is derived from an EMBL/GenBank/DDBJ whole genome shotgun (WGS) entry which is preliminary data.</text>
</comment>
<comment type="similarity">
    <text evidence="1">Belongs to the short-chain dehydrogenases/reductases (SDR) family.</text>
</comment>
<dbReference type="PRINTS" id="PR00081">
    <property type="entry name" value="GDHRDH"/>
</dbReference>
<accession>A0ABY6TYW4</accession>
<keyword evidence="3" id="KW-0560">Oxidoreductase</keyword>
<dbReference type="InterPro" id="IPR036291">
    <property type="entry name" value="NAD(P)-bd_dom_sf"/>
</dbReference>
<dbReference type="Gene3D" id="3.40.50.720">
    <property type="entry name" value="NAD(P)-binding Rossmann-like Domain"/>
    <property type="match status" value="1"/>
</dbReference>
<evidence type="ECO:0000256" key="2">
    <source>
        <dbReference type="ARBA" id="ARBA00022857"/>
    </source>
</evidence>
<protein>
    <submittedName>
        <fullName evidence="4">Uncharacterized protein</fullName>
    </submittedName>
</protein>
<evidence type="ECO:0000313" key="4">
    <source>
        <dbReference type="EMBL" id="VUC23914.1"/>
    </source>
</evidence>
<proteinExistence type="inferred from homology"/>
<dbReference type="PROSITE" id="PS00061">
    <property type="entry name" value="ADH_SHORT"/>
    <property type="match status" value="1"/>
</dbReference>
<evidence type="ECO:0000313" key="5">
    <source>
        <dbReference type="Proteomes" id="UP000766486"/>
    </source>
</evidence>
<dbReference type="EMBL" id="CABFNS010000714">
    <property type="protein sequence ID" value="VUC23914.1"/>
    <property type="molecule type" value="Genomic_DNA"/>
</dbReference>
<gene>
    <name evidence="4" type="ORF">CLO192961_LOCUS130552</name>
</gene>
<sequence length="327" mass="35306">MALPQYKDSPVDLSTIVDFSALSRKSVIITGGASGLGKAYAVSFVQSGSFVTIADYDEVAGKKTAAELGGSAQFVKCDVRDWSQQVAVFEAAVRNSPDRSCDIVIANAGVVGVDSLLNFQGPIHSGDDSPARALATNPMLLTEDADGSPVKPDLKIIEVNLLGSAYTSKLALHYFRRQPFAETRDRCLILKASIAAYADQPGSPQYNASKWGSRGLMRSLRRVLWKEGIGVNLVAPWYVRTPILSDKTVESLQSKGVKFATVDDCAMAMLRIATNKEINGRSFAIVPRDEAPSGAMDMAHDDYQDGDYLKDWQAVVLDTAQAVVEYA</sequence>
<dbReference type="Proteomes" id="UP000766486">
    <property type="component" value="Unassembled WGS sequence"/>
</dbReference>
<dbReference type="InterPro" id="IPR002347">
    <property type="entry name" value="SDR_fam"/>
</dbReference>
<reference evidence="4 5" key="1">
    <citation type="submission" date="2019-06" db="EMBL/GenBank/DDBJ databases">
        <authorList>
            <person name="Broberg M."/>
        </authorList>
    </citation>
    <scope>NUCLEOTIDE SEQUENCE [LARGE SCALE GENOMIC DNA]</scope>
</reference>
<keyword evidence="5" id="KW-1185">Reference proteome</keyword>
<evidence type="ECO:0000256" key="3">
    <source>
        <dbReference type="ARBA" id="ARBA00023002"/>
    </source>
</evidence>
<dbReference type="InterPro" id="IPR020904">
    <property type="entry name" value="Sc_DH/Rdtase_CS"/>
</dbReference>
<dbReference type="Pfam" id="PF00106">
    <property type="entry name" value="adh_short"/>
    <property type="match status" value="2"/>
</dbReference>
<name>A0ABY6TYW4_BIOOC</name>
<evidence type="ECO:0000256" key="1">
    <source>
        <dbReference type="ARBA" id="ARBA00006484"/>
    </source>
</evidence>
<dbReference type="PANTHER" id="PTHR43180">
    <property type="entry name" value="3-OXOACYL-(ACYL-CARRIER-PROTEIN) REDUCTASE (AFU_ORTHOLOGUE AFUA_6G11210)"/>
    <property type="match status" value="1"/>
</dbReference>